<proteinExistence type="predicted"/>
<comment type="caution">
    <text evidence="1">The sequence shown here is derived from an EMBL/GenBank/DDBJ whole genome shotgun (WGS) entry which is preliminary data.</text>
</comment>
<organism evidence="1 2">
    <name type="scientific">Ambrosia artemisiifolia</name>
    <name type="common">Common ragweed</name>
    <dbReference type="NCBI Taxonomy" id="4212"/>
    <lineage>
        <taxon>Eukaryota</taxon>
        <taxon>Viridiplantae</taxon>
        <taxon>Streptophyta</taxon>
        <taxon>Embryophyta</taxon>
        <taxon>Tracheophyta</taxon>
        <taxon>Spermatophyta</taxon>
        <taxon>Magnoliopsida</taxon>
        <taxon>eudicotyledons</taxon>
        <taxon>Gunneridae</taxon>
        <taxon>Pentapetalae</taxon>
        <taxon>asterids</taxon>
        <taxon>campanulids</taxon>
        <taxon>Asterales</taxon>
        <taxon>Asteraceae</taxon>
        <taxon>Asteroideae</taxon>
        <taxon>Heliantheae alliance</taxon>
        <taxon>Heliantheae</taxon>
        <taxon>Ambrosia</taxon>
    </lineage>
</organism>
<dbReference type="EMBL" id="JAMZMK010008561">
    <property type="protein sequence ID" value="KAI7739853.1"/>
    <property type="molecule type" value="Genomic_DNA"/>
</dbReference>
<sequence length="104" mass="11485">MIIRLKSRTNMENGFLEADNNLGNALKDAGKIEDGIIAIEPQAERTGVYGGLQKRFEDRSVLEATLISALMEEQVMLLEKQATARSQTMAMKTTAVGRLADSLW</sequence>
<evidence type="ECO:0000313" key="2">
    <source>
        <dbReference type="Proteomes" id="UP001206925"/>
    </source>
</evidence>
<gene>
    <name evidence="1" type="ORF">M8C21_020586</name>
</gene>
<protein>
    <submittedName>
        <fullName evidence="1">Uncharacterized protein</fullName>
    </submittedName>
</protein>
<dbReference type="AlphaFoldDB" id="A0AAD5CE55"/>
<accession>A0AAD5CE55</accession>
<dbReference type="Proteomes" id="UP001206925">
    <property type="component" value="Unassembled WGS sequence"/>
</dbReference>
<reference evidence="1" key="1">
    <citation type="submission" date="2022-06" db="EMBL/GenBank/DDBJ databases">
        <title>Uncovering the hologenomic basis of an extraordinary plant invasion.</title>
        <authorList>
            <person name="Bieker V.C."/>
            <person name="Martin M.D."/>
            <person name="Gilbert T."/>
            <person name="Hodgins K."/>
            <person name="Battlay P."/>
            <person name="Petersen B."/>
            <person name="Wilson J."/>
        </authorList>
    </citation>
    <scope>NUCLEOTIDE SEQUENCE</scope>
    <source>
        <strain evidence="1">AA19_3_7</strain>
        <tissue evidence="1">Leaf</tissue>
    </source>
</reference>
<keyword evidence="2" id="KW-1185">Reference proteome</keyword>
<evidence type="ECO:0000313" key="1">
    <source>
        <dbReference type="EMBL" id="KAI7739853.1"/>
    </source>
</evidence>
<name>A0AAD5CE55_AMBAR</name>